<name>A0A1E8EYE4_9CLOT</name>
<evidence type="ECO:0000313" key="3">
    <source>
        <dbReference type="Proteomes" id="UP000175744"/>
    </source>
</evidence>
<evidence type="ECO:0000256" key="1">
    <source>
        <dbReference type="SAM" id="Coils"/>
    </source>
</evidence>
<dbReference type="STRING" id="1121290.CLAOCE_13920"/>
<dbReference type="EMBL" id="LZFO01000017">
    <property type="protein sequence ID" value="OFI06011.1"/>
    <property type="molecule type" value="Genomic_DNA"/>
</dbReference>
<protein>
    <submittedName>
        <fullName evidence="2">Uncharacterized protein</fullName>
    </submittedName>
</protein>
<organism evidence="2 3">
    <name type="scientific">Clostridium acetireducens DSM 10703</name>
    <dbReference type="NCBI Taxonomy" id="1121290"/>
    <lineage>
        <taxon>Bacteria</taxon>
        <taxon>Bacillati</taxon>
        <taxon>Bacillota</taxon>
        <taxon>Clostridia</taxon>
        <taxon>Eubacteriales</taxon>
        <taxon>Clostridiaceae</taxon>
        <taxon>Clostridium</taxon>
    </lineage>
</organism>
<sequence>MPAISKIRFTNVIYENGSKRYNDDIFQFDGHNGVILIENGGGKTVFVQTAIQSILPHSDLAQRKIKNTLMLENNVAHIAIEWILSEKPRRYALTCVTLFMNKGFVKSLKYVYEYEEGDDNSIDKIPFVKETINGGKRAATKEEMGEYYSIMSKNRITANIFNTIHEYHEYIESNFKIIPSEWRKIVLINGAEGGVEEFFDACTTTGQLVDNLLIPTVEEALVGNGTKDFVETFEKQREHFKKYKQLKSKIEESKLVKNEIDSYVKVYKNYDDVNENLIKIKGKIKVIYKLVKNQQYVNIEKIKENKKEQEILLDSEKYLNQKKGSYNLELLKEEKLKAKKSFSESLTKYEEIRNSKEEKEKKRKNLQIAKYNQNIRIQEEKIEFLKGEIEKLDKDENVIDISEKLEVNSKDLRGYYLAEEEKLENEKSIIQSQLDNIENDIKTYKSKILKIKHIEKDLIAKKGAIEKSIELLTKDINKIKNSILDNPSKEKIEEQFLKWNDRIVQLENLIFKYKEQKRSLEHEKQNLLEEIPLNRKELGNLKEEKIKLREGLKNIDENHNELLMKIKEFKNRFYSFNSLYLKRNAILNQLENSMEILREEKENLIFKERIAYRWIDDYKESEIYMADPLIEKWINLWRNSFNYIESGTEYIQGLASSSKDLTEINNKYPLWSISIITLDSEIGKLKDKLKNKLDEISHPIIIISEAQARAKLQGNAVFEEENILMPSIWEKNISLSNFKTWKEEILIKAEEITKYRMDKEKEFSNCVELLKNLREFYSRCSYNEYQDKQRYIRELEAKIEVLANNINNKESRIKYIDCEIEKIIKIISDGIQEQNILQQKIIKSNEYLNKKKEKSENEIKKIKVESKLMYNDEELVKWEREINISIRTKEDINYKASEIKESLSILKSNELYKEVIKCSPKYTEISIEVLKQQRKTLKDILDKKQKGREQLEEEIKYVLKAKEFSEKELNDLVEELEFDLDENLKFPIYGDNEISKLIQESKELTKPLENLEKKCEKFKALFYEKKAVHEAEERKFYNKYKETVVFGLPLKQIKNSLNNEEVNIEKNKNYLANQNKFLEKEQRDIDKNIDKLEKYNFKYLYLAEEIKEIDLKDDFKIEFPYKRTETINDIIDEVKDANELLEVQESKLERSKNEFIRFCNYEILDIKLKEIVVTGVQQKKTFADILEWQSKLNERILRTIEIAENDICEHDKEVQQFITNLHSYLVTMMQELKQIPRKTKIKLGKQWKEVFLFNIPQWDEKEGKEELSKYIEWMQTQLEGERFKDENGIEVEKEVRNAIEKWLQSKQLLKVVMKSNDIKVKCRKVTNDQNMSSMPFSWEVSNSWSGGEKWSKNMTLFLGILNYLTEKRTQVISNRKINRTVIVDNPFGKASSDHVLDPVFFIAKQLGFQIIALTAHAEGKFIRTYFPIVYSCKLRNAINGNNQIMIKNKELRKAFFRDNDAEALFRLGGLEQVKLF</sequence>
<dbReference type="Proteomes" id="UP000175744">
    <property type="component" value="Unassembled WGS sequence"/>
</dbReference>
<evidence type="ECO:0000313" key="2">
    <source>
        <dbReference type="EMBL" id="OFI06011.1"/>
    </source>
</evidence>
<feature type="coiled-coil region" evidence="1">
    <location>
        <begin position="1127"/>
        <end position="1154"/>
    </location>
</feature>
<dbReference type="PANTHER" id="PTHR23159">
    <property type="entry name" value="CENTROSOMAL PROTEIN 2"/>
    <property type="match status" value="1"/>
</dbReference>
<dbReference type="OrthoDB" id="9815057at2"/>
<dbReference type="RefSeq" id="WP_070110375.1">
    <property type="nucleotide sequence ID" value="NZ_LZFO01000017.1"/>
</dbReference>
<keyword evidence="3" id="KW-1185">Reference proteome</keyword>
<dbReference type="PANTHER" id="PTHR23159:SF31">
    <property type="entry name" value="CENTROSOME-ASSOCIATED PROTEIN CEP250 ISOFORM X1"/>
    <property type="match status" value="1"/>
</dbReference>
<feature type="coiled-coil region" evidence="1">
    <location>
        <begin position="930"/>
        <end position="1014"/>
    </location>
</feature>
<gene>
    <name evidence="2" type="ORF">CLOACE_13920</name>
</gene>
<comment type="caution">
    <text evidence="2">The sequence shown here is derived from an EMBL/GenBank/DDBJ whole genome shotgun (WGS) entry which is preliminary data.</text>
</comment>
<feature type="coiled-coil region" evidence="1">
    <location>
        <begin position="349"/>
        <end position="395"/>
    </location>
</feature>
<feature type="coiled-coil region" evidence="1">
    <location>
        <begin position="785"/>
        <end position="812"/>
    </location>
</feature>
<feature type="coiled-coil region" evidence="1">
    <location>
        <begin position="420"/>
        <end position="447"/>
    </location>
</feature>
<reference evidence="2 3" key="1">
    <citation type="submission" date="2016-06" db="EMBL/GenBank/DDBJ databases">
        <title>Genome sequence of Clostridium acetireducens DSM 10703.</title>
        <authorList>
            <person name="Poehlein A."/>
            <person name="Fluechter S."/>
            <person name="Duerre P."/>
            <person name="Daniel R."/>
        </authorList>
    </citation>
    <scope>NUCLEOTIDE SEQUENCE [LARGE SCALE GENOMIC DNA]</scope>
    <source>
        <strain evidence="2 3">DSM 10703</strain>
    </source>
</reference>
<accession>A0A1E8EYE4</accession>
<keyword evidence="1" id="KW-0175">Coiled coil</keyword>
<proteinExistence type="predicted"/>
<dbReference type="PATRIC" id="fig|1121290.3.peg.1374"/>
<feature type="coiled-coil region" evidence="1">
    <location>
        <begin position="489"/>
        <end position="607"/>
    </location>
</feature>